<dbReference type="EMBL" id="JABAHT010000407">
    <property type="protein sequence ID" value="KAF4656460.1"/>
    <property type="molecule type" value="Genomic_DNA"/>
</dbReference>
<feature type="transmembrane region" description="Helical" evidence="5">
    <location>
        <begin position="258"/>
        <end position="280"/>
    </location>
</feature>
<evidence type="ECO:0000313" key="9">
    <source>
        <dbReference type="Proteomes" id="UP000572268"/>
    </source>
</evidence>
<dbReference type="Proteomes" id="UP000570595">
    <property type="component" value="Unassembled WGS sequence"/>
</dbReference>
<dbReference type="InterPro" id="IPR019184">
    <property type="entry name" value="Uncharacterised_TM-17"/>
</dbReference>
<dbReference type="OrthoDB" id="422481at2759"/>
<evidence type="ECO:0000313" key="8">
    <source>
        <dbReference type="Proteomes" id="UP000570595"/>
    </source>
</evidence>
<proteinExistence type="predicted"/>
<keyword evidence="3 5" id="KW-1133">Transmembrane helix</keyword>
<evidence type="ECO:0000313" key="7">
    <source>
        <dbReference type="EMBL" id="KAF4659867.1"/>
    </source>
</evidence>
<keyword evidence="2 5" id="KW-0812">Transmembrane</keyword>
<feature type="transmembrane region" description="Helical" evidence="5">
    <location>
        <begin position="365"/>
        <end position="388"/>
    </location>
</feature>
<dbReference type="PANTHER" id="PTHR13531:SF6">
    <property type="entry name" value="TMEM (HUMAN TRANSMEMBRANE PROTEIN) HOMOLOG"/>
    <property type="match status" value="1"/>
</dbReference>
<dbReference type="PANTHER" id="PTHR13531">
    <property type="entry name" value="GEO07735P1-RELATED-RELATED"/>
    <property type="match status" value="1"/>
</dbReference>
<evidence type="ECO:0000256" key="1">
    <source>
        <dbReference type="ARBA" id="ARBA00004141"/>
    </source>
</evidence>
<dbReference type="GO" id="GO:0035869">
    <property type="term" value="C:ciliary transition zone"/>
    <property type="evidence" value="ECO:0007669"/>
    <property type="project" value="TreeGrafter"/>
</dbReference>
<feature type="transmembrane region" description="Helical" evidence="5">
    <location>
        <begin position="324"/>
        <end position="345"/>
    </location>
</feature>
<dbReference type="GO" id="GO:1905515">
    <property type="term" value="P:non-motile cilium assembly"/>
    <property type="evidence" value="ECO:0007669"/>
    <property type="project" value="TreeGrafter"/>
</dbReference>
<organism evidence="7 9">
    <name type="scientific">Perkinsus olseni</name>
    <name type="common">Perkinsus atlanticus</name>
    <dbReference type="NCBI Taxonomy" id="32597"/>
    <lineage>
        <taxon>Eukaryota</taxon>
        <taxon>Sar</taxon>
        <taxon>Alveolata</taxon>
        <taxon>Perkinsozoa</taxon>
        <taxon>Perkinsea</taxon>
        <taxon>Perkinsida</taxon>
        <taxon>Perkinsidae</taxon>
        <taxon>Perkinsus</taxon>
    </lineage>
</organism>
<evidence type="ECO:0000256" key="3">
    <source>
        <dbReference type="ARBA" id="ARBA00022989"/>
    </source>
</evidence>
<dbReference type="AlphaFoldDB" id="A0A7J6LKR8"/>
<gene>
    <name evidence="7" type="ORF">FOL46_006427</name>
    <name evidence="6" type="ORF">FOZ61_006952</name>
</gene>
<feature type="transmembrane region" description="Helical" evidence="5">
    <location>
        <begin position="292"/>
        <end position="312"/>
    </location>
</feature>
<evidence type="ECO:0000313" key="6">
    <source>
        <dbReference type="EMBL" id="KAF4656460.1"/>
    </source>
</evidence>
<dbReference type="Pfam" id="PF09799">
    <property type="entry name" value="Transmemb_17"/>
    <property type="match status" value="1"/>
</dbReference>
<dbReference type="EMBL" id="JABANN010000413">
    <property type="protein sequence ID" value="KAF4659867.1"/>
    <property type="molecule type" value="Genomic_DNA"/>
</dbReference>
<sequence length="416" mass="47488">MFLTLDATSSALTATKRASGRPGRVEIEILSKKGAIKGISVSGEFFARWRFATVKSARRLRRIKRGLLERVVIPRFNRLLQQALVGWSAHASFAKTVEPWLVVGADRNKMDAHFKSWWKHVSWKRDLSARQASLIQMNRRRTLFRSLLAFRVHNDLLYRARCLHAWIQLQSLSEVREVHVHASGCFNGWSDVARRIRFARSAYRELIGHHFILWRDKTVSSSRLRGIAYGILVRQLRSAWAVFREAIRLRSSVLLQRLLHLNAVFDALLFAPGTIIAWILKAASSEVHERSYQVLLPMVIVALALEGPRLALGYSGNLGERVPHLFLWLVLSIFPLLVILVAILVTRNQVQELTAAACPSCLTSFEVVLICLEIALVCISVLVGIAVTRRLIAVKTFRFYEQYFVTSMTEWQPPRF</sequence>
<evidence type="ECO:0000256" key="2">
    <source>
        <dbReference type="ARBA" id="ARBA00022692"/>
    </source>
</evidence>
<accession>A0A7J6LKR8</accession>
<dbReference type="GO" id="GO:0016020">
    <property type="term" value="C:membrane"/>
    <property type="evidence" value="ECO:0007669"/>
    <property type="project" value="UniProtKB-SubCell"/>
</dbReference>
<evidence type="ECO:0000256" key="5">
    <source>
        <dbReference type="SAM" id="Phobius"/>
    </source>
</evidence>
<protein>
    <submittedName>
        <fullName evidence="7">Uncharacterized protein</fullName>
    </submittedName>
</protein>
<keyword evidence="4 5" id="KW-0472">Membrane</keyword>
<reference evidence="8 9" key="1">
    <citation type="submission" date="2020-04" db="EMBL/GenBank/DDBJ databases">
        <title>Perkinsus olseni comparative genomics.</title>
        <authorList>
            <person name="Bogema D.R."/>
        </authorList>
    </citation>
    <scope>NUCLEOTIDE SEQUENCE [LARGE SCALE GENOMIC DNA]</scope>
    <source>
        <strain evidence="6">ATCC PRA-179</strain>
        <strain evidence="7">ATCC PRA-31</strain>
    </source>
</reference>
<name>A0A7J6LKR8_PEROL</name>
<comment type="subcellular location">
    <subcellularLocation>
        <location evidence="1">Membrane</location>
        <topology evidence="1">Multi-pass membrane protein</topology>
    </subcellularLocation>
</comment>
<evidence type="ECO:0000256" key="4">
    <source>
        <dbReference type="ARBA" id="ARBA00023136"/>
    </source>
</evidence>
<dbReference type="Proteomes" id="UP000572268">
    <property type="component" value="Unassembled WGS sequence"/>
</dbReference>
<comment type="caution">
    <text evidence="7">The sequence shown here is derived from an EMBL/GenBank/DDBJ whole genome shotgun (WGS) entry which is preliminary data.</text>
</comment>